<evidence type="ECO:0000256" key="4">
    <source>
        <dbReference type="ARBA" id="ARBA00023134"/>
    </source>
</evidence>
<dbReference type="CDD" id="cd08771">
    <property type="entry name" value="DLP_1"/>
    <property type="match status" value="1"/>
</dbReference>
<comment type="similarity">
    <text evidence="6">Belongs to the TRAFAC class dynamin-like GTPase superfamily. Dynamin/Fzo/YdjA family.</text>
</comment>
<dbReference type="GO" id="GO:0031623">
    <property type="term" value="P:receptor internalization"/>
    <property type="evidence" value="ECO:0007669"/>
    <property type="project" value="TreeGrafter"/>
</dbReference>
<feature type="domain" description="GED" evidence="8">
    <location>
        <begin position="568"/>
        <end position="660"/>
    </location>
</feature>
<dbReference type="PANTHER" id="PTHR11566:SF212">
    <property type="entry name" value="DYNAMIN"/>
    <property type="match status" value="1"/>
</dbReference>
<dbReference type="GO" id="GO:0005874">
    <property type="term" value="C:microtubule"/>
    <property type="evidence" value="ECO:0007669"/>
    <property type="project" value="TreeGrafter"/>
</dbReference>
<dbReference type="SUPFAM" id="SSF52540">
    <property type="entry name" value="P-loop containing nucleoside triphosphate hydrolases"/>
    <property type="match status" value="1"/>
</dbReference>
<feature type="domain" description="Dynamin-type G" evidence="9">
    <location>
        <begin position="2"/>
        <end position="277"/>
    </location>
</feature>
<dbReference type="InterPro" id="IPR027417">
    <property type="entry name" value="P-loop_NTPase"/>
</dbReference>
<dbReference type="InterPro" id="IPR030381">
    <property type="entry name" value="G_DYNAMIN_dom"/>
</dbReference>
<proteinExistence type="inferred from homology"/>
<dbReference type="PROSITE" id="PS51718">
    <property type="entry name" value="G_DYNAMIN_2"/>
    <property type="match status" value="1"/>
</dbReference>
<dbReference type="Pfam" id="PF00350">
    <property type="entry name" value="Dynamin_N"/>
    <property type="match status" value="1"/>
</dbReference>
<gene>
    <name evidence="10" type="ORF">CAUPRSCDRAFT_7280</name>
</gene>
<evidence type="ECO:0000313" key="10">
    <source>
        <dbReference type="EMBL" id="RKO96951.1"/>
    </source>
</evidence>
<dbReference type="PANTHER" id="PTHR11566">
    <property type="entry name" value="DYNAMIN"/>
    <property type="match status" value="1"/>
</dbReference>
<evidence type="ECO:0000256" key="2">
    <source>
        <dbReference type="ARBA" id="ARBA00022741"/>
    </source>
</evidence>
<accession>A0A4P9WUC1</accession>
<reference evidence="11" key="1">
    <citation type="journal article" date="2018" name="Nat. Microbiol.">
        <title>Leveraging single-cell genomics to expand the fungal tree of life.</title>
        <authorList>
            <person name="Ahrendt S.R."/>
            <person name="Quandt C.A."/>
            <person name="Ciobanu D."/>
            <person name="Clum A."/>
            <person name="Salamov A."/>
            <person name="Andreopoulos B."/>
            <person name="Cheng J.F."/>
            <person name="Woyke T."/>
            <person name="Pelin A."/>
            <person name="Henrissat B."/>
            <person name="Reynolds N.K."/>
            <person name="Benny G.L."/>
            <person name="Smith M.E."/>
            <person name="James T.Y."/>
            <person name="Grigoriev I.V."/>
        </authorList>
    </citation>
    <scope>NUCLEOTIDE SEQUENCE [LARGE SCALE GENOMIC DNA]</scope>
    <source>
        <strain evidence="11">ATCC 52028</strain>
    </source>
</reference>
<dbReference type="GO" id="GO:0005886">
    <property type="term" value="C:plasma membrane"/>
    <property type="evidence" value="ECO:0007669"/>
    <property type="project" value="TreeGrafter"/>
</dbReference>
<dbReference type="InterPro" id="IPR045063">
    <property type="entry name" value="Dynamin_N"/>
</dbReference>
<dbReference type="InterPro" id="IPR019762">
    <property type="entry name" value="Dynamin_GTPase_CS"/>
</dbReference>
<evidence type="ECO:0000256" key="5">
    <source>
        <dbReference type="ARBA" id="ARBA00048040"/>
    </source>
</evidence>
<dbReference type="AlphaFoldDB" id="A0A4P9WUC1"/>
<evidence type="ECO:0000256" key="6">
    <source>
        <dbReference type="RuleBase" id="RU003932"/>
    </source>
</evidence>
<dbReference type="InterPro" id="IPR001401">
    <property type="entry name" value="Dynamin_GTPase"/>
</dbReference>
<dbReference type="PRINTS" id="PR00195">
    <property type="entry name" value="DYNAMIN"/>
</dbReference>
<dbReference type="InterPro" id="IPR020850">
    <property type="entry name" value="GED_dom"/>
</dbReference>
<dbReference type="SMART" id="SM00053">
    <property type="entry name" value="DYNc"/>
    <property type="match status" value="1"/>
</dbReference>
<protein>
    <recommendedName>
        <fullName evidence="1">dynamin GTPase</fullName>
        <ecNumber evidence="1">3.6.5.5</ecNumber>
    </recommendedName>
</protein>
<evidence type="ECO:0000313" key="11">
    <source>
        <dbReference type="Proteomes" id="UP000268535"/>
    </source>
</evidence>
<dbReference type="Proteomes" id="UP000268535">
    <property type="component" value="Unassembled WGS sequence"/>
</dbReference>
<keyword evidence="3" id="KW-0378">Hydrolase</keyword>
<feature type="non-terminal residue" evidence="10">
    <location>
        <position position="1"/>
    </location>
</feature>
<evidence type="ECO:0000256" key="3">
    <source>
        <dbReference type="ARBA" id="ARBA00022801"/>
    </source>
</evidence>
<sequence>DAMKLPSIVVIGSQSSGKSSVLEALVGHAFLPKGKNMVTRRPIELTLIHCEDDDAYGEFPQLGQGRITSFAAIQKILTDLNLAVPAAECISREPIELRLYSRHVPDLKLVDLPGYIQISTRDQPEALKDRIAELCEEYIKAPNVILAVCAADVDLANAEALRASRRVDPRGDRTIGVLTKMDLIDPQHGHQLLRGDQYPLALGYVGVICKPQAVASAKGQDAETEETTAYQTAQRRRMPSDNDTSLAPGSGSPALGMRSLREILTRVLTQRMYANLQILVPRIQDMLEETRYEYKVQYNDRVVSPASYLADLVDAAKRDFRDVARRFGRAEVRAEVQHVLDERLLRLLNAQWYQAGTLEDLRQCQMSSTGWLGSYRSPADKLATSTVALTKSGVGRQAVQVVVQALLGRIAEMLESPIWAPHDEARHLILETTQQLLKRHFAETVNHVETAIKPFKFEVECTAHEWGVGRAAATAVLEAERDRLMGQLADLRSGISRRTMRAATDWIRPSTRSLPYVMPTLEDAGMHVPYAPSVMDRALETLAVKQHLAVLEFRLRCLRSSPACTRGASGAARCPEPHFYALARKLTNTAVLSIQTEMLHEFVNQFPRTLDTILAQQLGGTPQQLRAFAAENRGVRAHLECVERLRVLEEVMRRLEALQP</sequence>
<dbReference type="GO" id="GO:0005737">
    <property type="term" value="C:cytoplasm"/>
    <property type="evidence" value="ECO:0007669"/>
    <property type="project" value="TreeGrafter"/>
</dbReference>
<dbReference type="EMBL" id="ML009503">
    <property type="protein sequence ID" value="RKO96951.1"/>
    <property type="molecule type" value="Genomic_DNA"/>
</dbReference>
<comment type="catalytic activity">
    <reaction evidence="5">
        <text>GTP + H2O = GDP + phosphate + H(+)</text>
        <dbReference type="Rhea" id="RHEA:19669"/>
        <dbReference type="ChEBI" id="CHEBI:15377"/>
        <dbReference type="ChEBI" id="CHEBI:15378"/>
        <dbReference type="ChEBI" id="CHEBI:37565"/>
        <dbReference type="ChEBI" id="CHEBI:43474"/>
        <dbReference type="ChEBI" id="CHEBI:58189"/>
        <dbReference type="EC" id="3.6.5.5"/>
    </reaction>
</comment>
<evidence type="ECO:0000259" key="8">
    <source>
        <dbReference type="PROSITE" id="PS51388"/>
    </source>
</evidence>
<feature type="region of interest" description="Disordered" evidence="7">
    <location>
        <begin position="216"/>
        <end position="253"/>
    </location>
</feature>
<keyword evidence="2 6" id="KW-0547">Nucleotide-binding</keyword>
<dbReference type="GO" id="GO:0003924">
    <property type="term" value="F:GTPase activity"/>
    <property type="evidence" value="ECO:0007669"/>
    <property type="project" value="InterPro"/>
</dbReference>
<dbReference type="EC" id="3.6.5.5" evidence="1"/>
<evidence type="ECO:0000259" key="9">
    <source>
        <dbReference type="PROSITE" id="PS51718"/>
    </source>
</evidence>
<dbReference type="Gene3D" id="3.40.50.300">
    <property type="entry name" value="P-loop containing nucleotide triphosphate hydrolases"/>
    <property type="match status" value="1"/>
</dbReference>
<dbReference type="GO" id="GO:0008017">
    <property type="term" value="F:microtubule binding"/>
    <property type="evidence" value="ECO:0007669"/>
    <property type="project" value="TreeGrafter"/>
</dbReference>
<evidence type="ECO:0000256" key="1">
    <source>
        <dbReference type="ARBA" id="ARBA00011980"/>
    </source>
</evidence>
<evidence type="ECO:0000256" key="7">
    <source>
        <dbReference type="SAM" id="MobiDB-lite"/>
    </source>
</evidence>
<dbReference type="GO" id="GO:0005525">
    <property type="term" value="F:GTP binding"/>
    <property type="evidence" value="ECO:0007669"/>
    <property type="project" value="UniProtKB-KW"/>
</dbReference>
<dbReference type="PROSITE" id="PS51388">
    <property type="entry name" value="GED"/>
    <property type="match status" value="1"/>
</dbReference>
<keyword evidence="4 6" id="KW-0342">GTP-binding</keyword>
<dbReference type="InterPro" id="IPR022812">
    <property type="entry name" value="Dynamin"/>
</dbReference>
<organism evidence="10 11">
    <name type="scientific">Caulochytrium protostelioides</name>
    <dbReference type="NCBI Taxonomy" id="1555241"/>
    <lineage>
        <taxon>Eukaryota</taxon>
        <taxon>Fungi</taxon>
        <taxon>Fungi incertae sedis</taxon>
        <taxon>Chytridiomycota</taxon>
        <taxon>Chytridiomycota incertae sedis</taxon>
        <taxon>Chytridiomycetes</taxon>
        <taxon>Caulochytriales</taxon>
        <taxon>Caulochytriaceae</taxon>
        <taxon>Caulochytrium</taxon>
    </lineage>
</organism>
<dbReference type="PROSITE" id="PS00410">
    <property type="entry name" value="G_DYNAMIN_1"/>
    <property type="match status" value="1"/>
</dbReference>
<name>A0A4P9WUC1_9FUNG</name>